<evidence type="ECO:0000313" key="4">
    <source>
        <dbReference type="Proteomes" id="UP000255139"/>
    </source>
</evidence>
<name>A0A099U1R9_9HELI</name>
<evidence type="ECO:0000313" key="1">
    <source>
        <dbReference type="EMBL" id="STQ86972.1"/>
    </source>
</evidence>
<keyword evidence="4" id="KW-1185">Reference proteome</keyword>
<accession>A0A099U1R9</accession>
<reference evidence="2 3" key="1">
    <citation type="journal article" date="2014" name="Genome Announc.">
        <title>Draft genome sequences of eight enterohepatic helicobacter species isolated from both laboratory and wild rodents.</title>
        <authorList>
            <person name="Sheh A."/>
            <person name="Shen Z."/>
            <person name="Fox J.G."/>
        </authorList>
    </citation>
    <scope>NUCLEOTIDE SEQUENCE [LARGE SCALE GENOMIC DNA]</scope>
    <source>
        <strain evidence="2 3">ST1</strain>
    </source>
</reference>
<dbReference type="OrthoDB" id="5322866at2"/>
<dbReference type="RefSeq" id="WP_034556691.1">
    <property type="nucleotide sequence ID" value="NZ_FZML01000052.1"/>
</dbReference>
<proteinExistence type="predicted"/>
<sequence>MRDLGLLISETDSKDINIAFRKLITSNSISNYFFHIDFHFAYSVSLSLASSKDSDCDLLAFLVCSSCIDDAKKQESHNDNIDSCLTTVHKPKICESNFSDLYDTNLHEQSLHDKSFYKGYFICKDSNTLRYIPLCFDTLMAYICNTCLNKDLRHRAESNNWQNTKEINEEYREAKNPIPRHQDLAKETKEPTIVFEVITKGNISEDIQGILSYYCNRHNIYERLRVNLASLKNPFKTISSNQANCNIDLAKRSDSKDIYHLLLSTFDIYLDNLPSYQKLLSYIDSNQVLISKSNNKIDSLVIWTLQGRVSHFNYLINISSNPFAMPSILQAYYEILKSKNIMQAYLWVDINRNARLRSFHIQRYGYKPDGTFNHIFIFNPRSNE</sequence>
<dbReference type="AlphaFoldDB" id="A0A099U1R9"/>
<reference evidence="1 4" key="2">
    <citation type="submission" date="2018-06" db="EMBL/GenBank/DDBJ databases">
        <authorList>
            <consortium name="Pathogen Informatics"/>
            <person name="Doyle S."/>
        </authorList>
    </citation>
    <scope>NUCLEOTIDE SEQUENCE [LARGE SCALE GENOMIC DNA]</scope>
    <source>
        <strain evidence="1 4">NCTC12714</strain>
    </source>
</reference>
<dbReference type="Proteomes" id="UP000255139">
    <property type="component" value="Unassembled WGS sequence"/>
</dbReference>
<gene>
    <name evidence="2" type="ORF">LS73_006900</name>
    <name evidence="1" type="ORF">NCTC12714_01783</name>
</gene>
<dbReference type="Proteomes" id="UP000029922">
    <property type="component" value="Unassembled WGS sequence"/>
</dbReference>
<dbReference type="EMBL" id="JRPD02000015">
    <property type="protein sequence ID" value="TLD99793.1"/>
    <property type="molecule type" value="Genomic_DNA"/>
</dbReference>
<protein>
    <submittedName>
        <fullName evidence="1">Uncharacterized protein</fullName>
    </submittedName>
</protein>
<dbReference type="EMBL" id="UGJE01000002">
    <property type="protein sequence ID" value="STQ86972.1"/>
    <property type="molecule type" value="Genomic_DNA"/>
</dbReference>
<evidence type="ECO:0000313" key="3">
    <source>
        <dbReference type="Proteomes" id="UP000029922"/>
    </source>
</evidence>
<organism evidence="1 4">
    <name type="scientific">Helicobacter muridarum</name>
    <dbReference type="NCBI Taxonomy" id="216"/>
    <lineage>
        <taxon>Bacteria</taxon>
        <taxon>Pseudomonadati</taxon>
        <taxon>Campylobacterota</taxon>
        <taxon>Epsilonproteobacteria</taxon>
        <taxon>Campylobacterales</taxon>
        <taxon>Helicobacteraceae</taxon>
        <taxon>Helicobacter</taxon>
    </lineage>
</organism>
<evidence type="ECO:0000313" key="2">
    <source>
        <dbReference type="EMBL" id="TLD99793.1"/>
    </source>
</evidence>
<dbReference type="STRING" id="216.LS73_00525"/>